<dbReference type="VEuPathDB" id="FungiDB:ASPFODRAFT_35594"/>
<evidence type="ECO:0000313" key="5">
    <source>
        <dbReference type="Proteomes" id="UP000075230"/>
    </source>
</evidence>
<dbReference type="InterPro" id="IPR021858">
    <property type="entry name" value="Fun_TF"/>
</dbReference>
<gene>
    <name evidence="4" type="ORF">RIB2604_00800010</name>
</gene>
<evidence type="ECO:0000313" key="4">
    <source>
        <dbReference type="EMBL" id="GAT20533.1"/>
    </source>
</evidence>
<sequence>MGLSINDSDDLDPPVDGEPQLLDNVPDQTRREELHGNFGYRRILSQISIPRTNLIGLPLSKSGLLQTYVDEIVPRILCTPEGFRNPFVQDVLPIAFSDMLVMNAVLAVGGSTRDVGHPVSRAEEKEVLQYYGQAIRELKLELTKWTAGTPGEWEAIIRGNKKGHLFHHIRAARVFAPTIHTFKDGQWSALVGVLLENYIYFELCSSLRLVPDQIDIDAAAQYVVPQLESLRELNTWGVMFGGASEIYKLVPDICELALRRKEQLATTDDLHCEETYQNLKAAITGWVRDADDDDGLSVDDTFSQGKIAAEIIAQNALFLFLVSSYLQDRDQEYLRQISGPLVDAMIELAPILRKTPFANTTFWPIIVTASYATTKAQRKSIVEYLPVVMPVVARALEVLQWIWDDPEGDFGLLGMAKVIESHQTSYCFG</sequence>
<name>A0A146F472_ASPKA</name>
<keyword evidence="2" id="KW-0539">Nucleus</keyword>
<dbReference type="AlphaFoldDB" id="A0A146F472"/>
<evidence type="ECO:0000256" key="2">
    <source>
        <dbReference type="ARBA" id="ARBA00023242"/>
    </source>
</evidence>
<protein>
    <submittedName>
        <fullName evidence="4">C6 transcription factor</fullName>
    </submittedName>
</protein>
<dbReference type="EMBL" id="BCWF01000008">
    <property type="protein sequence ID" value="GAT20533.1"/>
    <property type="molecule type" value="Genomic_DNA"/>
</dbReference>
<proteinExistence type="predicted"/>
<dbReference type="PANTHER" id="PTHR37534:SF46">
    <property type="entry name" value="ZN(II)2CYS6 TRANSCRIPTION FACTOR (EUROFUNG)"/>
    <property type="match status" value="1"/>
</dbReference>
<feature type="region of interest" description="Disordered" evidence="3">
    <location>
        <begin position="1"/>
        <end position="26"/>
    </location>
</feature>
<accession>A0A146F472</accession>
<dbReference type="Pfam" id="PF11951">
    <property type="entry name" value="Fungal_trans_2"/>
    <property type="match status" value="1"/>
</dbReference>
<dbReference type="PANTHER" id="PTHR37534">
    <property type="entry name" value="TRANSCRIPTIONAL ACTIVATOR PROTEIN UGA3"/>
    <property type="match status" value="1"/>
</dbReference>
<organism evidence="4 5">
    <name type="scientific">Aspergillus kawachii</name>
    <name type="common">White koji mold</name>
    <name type="synonym">Aspergillus awamori var. kawachi</name>
    <dbReference type="NCBI Taxonomy" id="1069201"/>
    <lineage>
        <taxon>Eukaryota</taxon>
        <taxon>Fungi</taxon>
        <taxon>Dikarya</taxon>
        <taxon>Ascomycota</taxon>
        <taxon>Pezizomycotina</taxon>
        <taxon>Eurotiomycetes</taxon>
        <taxon>Eurotiomycetidae</taxon>
        <taxon>Eurotiales</taxon>
        <taxon>Aspergillaceae</taxon>
        <taxon>Aspergillus</taxon>
        <taxon>Aspergillus subgen. Circumdati</taxon>
    </lineage>
</organism>
<evidence type="ECO:0000256" key="1">
    <source>
        <dbReference type="ARBA" id="ARBA00004123"/>
    </source>
</evidence>
<comment type="caution">
    <text evidence="4">The sequence shown here is derived from an EMBL/GenBank/DDBJ whole genome shotgun (WGS) entry which is preliminary data.</text>
</comment>
<dbReference type="Proteomes" id="UP000075230">
    <property type="component" value="Unassembled WGS sequence"/>
</dbReference>
<reference evidence="5" key="2">
    <citation type="submission" date="2016-02" db="EMBL/GenBank/DDBJ databases">
        <title>Genome sequencing of Aspergillus luchuensis NBRC 4314.</title>
        <authorList>
            <person name="Yamada O."/>
        </authorList>
    </citation>
    <scope>NUCLEOTIDE SEQUENCE [LARGE SCALE GENOMIC DNA]</scope>
    <source>
        <strain evidence="5">RIB 2604</strain>
    </source>
</reference>
<dbReference type="GO" id="GO:0005634">
    <property type="term" value="C:nucleus"/>
    <property type="evidence" value="ECO:0007669"/>
    <property type="project" value="UniProtKB-SubCell"/>
</dbReference>
<evidence type="ECO:0000256" key="3">
    <source>
        <dbReference type="SAM" id="MobiDB-lite"/>
    </source>
</evidence>
<comment type="subcellular location">
    <subcellularLocation>
        <location evidence="1">Nucleus</location>
    </subcellularLocation>
</comment>
<reference evidence="4 5" key="1">
    <citation type="journal article" date="2016" name="DNA Res.">
        <title>Genome sequence of Aspergillus luchuensis NBRC 4314.</title>
        <authorList>
            <person name="Yamada O."/>
            <person name="Machida M."/>
            <person name="Hosoyama A."/>
            <person name="Goto M."/>
            <person name="Takahashi T."/>
            <person name="Futagami T."/>
            <person name="Yamagata Y."/>
            <person name="Takeuchi M."/>
            <person name="Kobayashi T."/>
            <person name="Koike H."/>
            <person name="Abe K."/>
            <person name="Asai K."/>
            <person name="Arita M."/>
            <person name="Fujita N."/>
            <person name="Fukuda K."/>
            <person name="Higa K."/>
            <person name="Horikawa H."/>
            <person name="Ishikawa T."/>
            <person name="Jinno K."/>
            <person name="Kato Y."/>
            <person name="Kirimura K."/>
            <person name="Mizutani O."/>
            <person name="Nakasone K."/>
            <person name="Sano M."/>
            <person name="Shiraishi Y."/>
            <person name="Tsukahara M."/>
            <person name="Gomi K."/>
        </authorList>
    </citation>
    <scope>NUCLEOTIDE SEQUENCE [LARGE SCALE GENOMIC DNA]</scope>
    <source>
        <strain evidence="4 5">RIB 2604</strain>
    </source>
</reference>